<dbReference type="GO" id="GO:0006401">
    <property type="term" value="P:RNA catabolic process"/>
    <property type="evidence" value="ECO:0007669"/>
    <property type="project" value="InterPro"/>
</dbReference>
<evidence type="ECO:0000313" key="4">
    <source>
        <dbReference type="Proteomes" id="UP001157006"/>
    </source>
</evidence>
<sequence>MTNSALELSQNKVSPIVNRGVFIYGQRTCGRGLQLNASLAVAWGYLGKLSLKVDEKKLARQVFGRVRSIDPDLALPWASMSVKSYVSKESAPDKAFESCSRAVQIMPLAEF</sequence>
<dbReference type="GO" id="GO:0055087">
    <property type="term" value="C:Ski complex"/>
    <property type="evidence" value="ECO:0007669"/>
    <property type="project" value="InterPro"/>
</dbReference>
<evidence type="ECO:0000313" key="3">
    <source>
        <dbReference type="EMBL" id="CAI8597124.1"/>
    </source>
</evidence>
<evidence type="ECO:0000256" key="2">
    <source>
        <dbReference type="ARBA" id="ARBA00022803"/>
    </source>
</evidence>
<accession>A0AAV0ZHC9</accession>
<dbReference type="InterPro" id="IPR011990">
    <property type="entry name" value="TPR-like_helical_dom_sf"/>
</dbReference>
<dbReference type="PANTHER" id="PTHR15704">
    <property type="entry name" value="SUPERKILLER 3 PROTEIN-RELATED"/>
    <property type="match status" value="1"/>
</dbReference>
<gene>
    <name evidence="3" type="ORF">VFH_II066760</name>
</gene>
<dbReference type="PANTHER" id="PTHR15704:SF7">
    <property type="entry name" value="SUPERKILLER COMPLEX PROTEIN 3"/>
    <property type="match status" value="1"/>
</dbReference>
<dbReference type="Proteomes" id="UP001157006">
    <property type="component" value="Chromosome 2"/>
</dbReference>
<dbReference type="EMBL" id="OX451737">
    <property type="protein sequence ID" value="CAI8597124.1"/>
    <property type="molecule type" value="Genomic_DNA"/>
</dbReference>
<keyword evidence="2" id="KW-0802">TPR repeat</keyword>
<name>A0AAV0ZHC9_VICFA</name>
<dbReference type="InterPro" id="IPR039226">
    <property type="entry name" value="Ski3/TTC37"/>
</dbReference>
<dbReference type="AlphaFoldDB" id="A0AAV0ZHC9"/>
<keyword evidence="4" id="KW-1185">Reference proteome</keyword>
<organism evidence="3 4">
    <name type="scientific">Vicia faba</name>
    <name type="common">Broad bean</name>
    <name type="synonym">Faba vulgaris</name>
    <dbReference type="NCBI Taxonomy" id="3906"/>
    <lineage>
        <taxon>Eukaryota</taxon>
        <taxon>Viridiplantae</taxon>
        <taxon>Streptophyta</taxon>
        <taxon>Embryophyta</taxon>
        <taxon>Tracheophyta</taxon>
        <taxon>Spermatophyta</taxon>
        <taxon>Magnoliopsida</taxon>
        <taxon>eudicotyledons</taxon>
        <taxon>Gunneridae</taxon>
        <taxon>Pentapetalae</taxon>
        <taxon>rosids</taxon>
        <taxon>fabids</taxon>
        <taxon>Fabales</taxon>
        <taxon>Fabaceae</taxon>
        <taxon>Papilionoideae</taxon>
        <taxon>50 kb inversion clade</taxon>
        <taxon>NPAAA clade</taxon>
        <taxon>Hologalegina</taxon>
        <taxon>IRL clade</taxon>
        <taxon>Fabeae</taxon>
        <taxon>Vicia</taxon>
    </lineage>
</organism>
<keyword evidence="1" id="KW-0677">Repeat</keyword>
<protein>
    <submittedName>
        <fullName evidence="3">Uncharacterized protein</fullName>
    </submittedName>
</protein>
<reference evidence="3 4" key="1">
    <citation type="submission" date="2023-01" db="EMBL/GenBank/DDBJ databases">
        <authorList>
            <person name="Kreplak J."/>
        </authorList>
    </citation>
    <scope>NUCLEOTIDE SEQUENCE [LARGE SCALE GENOMIC DNA]</scope>
</reference>
<dbReference type="SUPFAM" id="SSF48452">
    <property type="entry name" value="TPR-like"/>
    <property type="match status" value="1"/>
</dbReference>
<evidence type="ECO:0000256" key="1">
    <source>
        <dbReference type="ARBA" id="ARBA00022737"/>
    </source>
</evidence>
<proteinExistence type="predicted"/>